<sequence length="1090" mass="120621">MIYLKITKLKTFIMRNGKMNYLKRCVLGTLVFLLSSTLCTKAQNLSVSGTVTDDTGQPVIGASVKVPGSSVGTITDMDGNFTISVPKDTKLEVSYVGYKNRIVTASSSNLVISLIEDANLLNEVVAIGYGSVKRKDVTGSVSSVGNADLVAVPVASPVEAMQGKLAGVRVTLPEGNPDAEIIVRVRGGGSITRDNTPLYIVDGFPVSSISDIPASDIETIDVLKDASSTAIYGSRGSNGIILVTTKSGKAGKVVVNYNAYIGFKKAADKVDVLDLEDYLKWQYELSLLASGSNHDKYQKVFGGWDDISKLSGTLEKKDWQHEVYGRTGNVFSHNLNISGGSEKLRFTVGYNYINEKEILLTSDYNRNNLSLKLNYEPNKKNKLEFSARYSRTKIYGDGQGDSSGDQNSVSSNSFGRIRHAIVSMPFHIDAEQLGGTISEDDVDDGLEDPLTALADNFKRRARQNFNMNGAWTWNILPELILKTDVGLDTYSNDLKYFFGTTTYESQNNAQSAYQTLPLTNRTQVSRRTFRNTNTLQYDFSRILPKEHSLNMLLGEENIIVDETLTTTRIEGFPKFYNADMAFRFSSQGKPTKGNEYFYPKNKMLSFFGRVNYSYLERYLLTVSVRADGSSKFTKGNRWGYFPSVAGGWRVSEEPWLKDTKNWLSNLKLRLSYGVSGNNNIPSGQTIRSYAITQQSWLNLASSWLTAGLTMSNPDLKWETTRSVNMGVDFGFFDNKLNGSFELYQNNVKDLLMEMQITGNGYNTQFQNVGETNNKGFELTLNYNAVNTKKFGLDFSFTIGHNVNKVVSLGKMGFYTKASYWASTECGADYIIKPGLPVGTIIGYELEGTGRYGIEDFVGCQNGRWILKDGVANSGGVVGTVRPGALKLKDMDGNGTINDDDKVQIGDANAWATGGFTIGTHFCGFDLNADFTYSLGNDIYNADKIDQTSTRGGLWRNLSTTMAEGKRWTNIDANGNLVNDPVILASMNANTVMWSPYTSKAVCTNWAIEDGSFLRLSTLTLGYTLPKHILSKVFIQNLRLYITASNLFCFTNYSGMDPEVDCCRNFLICPGVDYSAYPKSRQFIFGFNLTF</sequence>
<comment type="caution">
    <text evidence="13">The sequence shown here is derived from an EMBL/GenBank/DDBJ whole genome shotgun (WGS) entry which is preliminary data.</text>
</comment>
<dbReference type="eggNOG" id="COG4771">
    <property type="taxonomic scope" value="Bacteria"/>
</dbReference>
<accession>E6K458</accession>
<evidence type="ECO:0000256" key="6">
    <source>
        <dbReference type="ARBA" id="ARBA00023136"/>
    </source>
</evidence>
<keyword evidence="14" id="KW-1185">Reference proteome</keyword>
<dbReference type="NCBIfam" id="TIGR04056">
    <property type="entry name" value="OMP_RagA_SusC"/>
    <property type="match status" value="1"/>
</dbReference>
<evidence type="ECO:0000256" key="5">
    <source>
        <dbReference type="ARBA" id="ARBA00023077"/>
    </source>
</evidence>
<protein>
    <submittedName>
        <fullName evidence="13">TonB-linked outer membrane protein, SusC/RagA family</fullName>
    </submittedName>
</protein>
<dbReference type="Gene3D" id="2.40.170.20">
    <property type="entry name" value="TonB-dependent receptor, beta-barrel domain"/>
    <property type="match status" value="1"/>
</dbReference>
<dbReference type="InterPro" id="IPR037066">
    <property type="entry name" value="Plug_dom_sf"/>
</dbReference>
<dbReference type="InterPro" id="IPR000531">
    <property type="entry name" value="Beta-barrel_TonB"/>
</dbReference>
<dbReference type="InterPro" id="IPR023997">
    <property type="entry name" value="TonB-dep_OMP_SusC/RagA_CS"/>
</dbReference>
<keyword evidence="3 8" id="KW-1134">Transmembrane beta strand</keyword>
<evidence type="ECO:0000256" key="3">
    <source>
        <dbReference type="ARBA" id="ARBA00022452"/>
    </source>
</evidence>
<keyword evidence="7 8" id="KW-0998">Cell outer membrane</keyword>
<dbReference type="Proteomes" id="UP000003112">
    <property type="component" value="Unassembled WGS sequence"/>
</dbReference>
<evidence type="ECO:0000256" key="2">
    <source>
        <dbReference type="ARBA" id="ARBA00022448"/>
    </source>
</evidence>
<feature type="domain" description="TonB-dependent receptor plug" evidence="12">
    <location>
        <begin position="134"/>
        <end position="240"/>
    </location>
</feature>
<keyword evidence="2 8" id="KW-0813">Transport</keyword>
<gene>
    <name evidence="13" type="ORF">HMPREF6485_0381</name>
</gene>
<dbReference type="EMBL" id="AEPD01000010">
    <property type="protein sequence ID" value="EFU31607.1"/>
    <property type="molecule type" value="Genomic_DNA"/>
</dbReference>
<dbReference type="InterPro" id="IPR012910">
    <property type="entry name" value="Plug_dom"/>
</dbReference>
<dbReference type="STRING" id="873513.HMPREF6485_0381"/>
<proteinExistence type="inferred from homology"/>
<dbReference type="InterPro" id="IPR023996">
    <property type="entry name" value="TonB-dep_OMP_SusC/RagA"/>
</dbReference>
<feature type="signal peptide" evidence="10">
    <location>
        <begin position="1"/>
        <end position="42"/>
    </location>
</feature>
<keyword evidence="6 8" id="KW-0472">Membrane</keyword>
<dbReference type="FunFam" id="2.60.40.1120:FF:000003">
    <property type="entry name" value="Outer membrane protein Omp121"/>
    <property type="match status" value="1"/>
</dbReference>
<dbReference type="Pfam" id="PF07715">
    <property type="entry name" value="Plug"/>
    <property type="match status" value="1"/>
</dbReference>
<keyword evidence="4 8" id="KW-0812">Transmembrane</keyword>
<organism evidence="13 14">
    <name type="scientific">Segatella buccae ATCC 33574</name>
    <dbReference type="NCBI Taxonomy" id="873513"/>
    <lineage>
        <taxon>Bacteria</taxon>
        <taxon>Pseudomonadati</taxon>
        <taxon>Bacteroidota</taxon>
        <taxon>Bacteroidia</taxon>
        <taxon>Bacteroidales</taxon>
        <taxon>Prevotellaceae</taxon>
        <taxon>Segatella</taxon>
    </lineage>
</organism>
<dbReference type="HOGENOM" id="CLU_004317_0_1_10"/>
<dbReference type="Gene3D" id="2.60.40.1120">
    <property type="entry name" value="Carboxypeptidase-like, regulatory domain"/>
    <property type="match status" value="1"/>
</dbReference>
<comment type="similarity">
    <text evidence="8 9">Belongs to the TonB-dependent receptor family.</text>
</comment>
<dbReference type="PROSITE" id="PS52016">
    <property type="entry name" value="TONB_DEPENDENT_REC_3"/>
    <property type="match status" value="1"/>
</dbReference>
<evidence type="ECO:0000313" key="14">
    <source>
        <dbReference type="Proteomes" id="UP000003112"/>
    </source>
</evidence>
<comment type="subcellular location">
    <subcellularLocation>
        <location evidence="1 8">Cell outer membrane</location>
        <topology evidence="1 8">Multi-pass membrane protein</topology>
    </subcellularLocation>
</comment>
<dbReference type="SUPFAM" id="SSF56935">
    <property type="entry name" value="Porins"/>
    <property type="match status" value="1"/>
</dbReference>
<evidence type="ECO:0000256" key="10">
    <source>
        <dbReference type="SAM" id="SignalP"/>
    </source>
</evidence>
<evidence type="ECO:0000256" key="4">
    <source>
        <dbReference type="ARBA" id="ARBA00022692"/>
    </source>
</evidence>
<dbReference type="SUPFAM" id="SSF49464">
    <property type="entry name" value="Carboxypeptidase regulatory domain-like"/>
    <property type="match status" value="1"/>
</dbReference>
<dbReference type="InterPro" id="IPR039426">
    <property type="entry name" value="TonB-dep_rcpt-like"/>
</dbReference>
<dbReference type="InterPro" id="IPR008969">
    <property type="entry name" value="CarboxyPept-like_regulatory"/>
</dbReference>
<evidence type="ECO:0000259" key="12">
    <source>
        <dbReference type="Pfam" id="PF07715"/>
    </source>
</evidence>
<keyword evidence="5 9" id="KW-0798">TonB box</keyword>
<evidence type="ECO:0000256" key="7">
    <source>
        <dbReference type="ARBA" id="ARBA00023237"/>
    </source>
</evidence>
<dbReference type="Gene3D" id="2.170.130.10">
    <property type="entry name" value="TonB-dependent receptor, plug domain"/>
    <property type="match status" value="1"/>
</dbReference>
<dbReference type="GO" id="GO:0009279">
    <property type="term" value="C:cell outer membrane"/>
    <property type="evidence" value="ECO:0007669"/>
    <property type="project" value="UniProtKB-SubCell"/>
</dbReference>
<evidence type="ECO:0000313" key="13">
    <source>
        <dbReference type="EMBL" id="EFU31607.1"/>
    </source>
</evidence>
<dbReference type="AlphaFoldDB" id="E6K458"/>
<keyword evidence="10" id="KW-0732">Signal</keyword>
<dbReference type="Pfam" id="PF13715">
    <property type="entry name" value="CarbopepD_reg_2"/>
    <property type="match status" value="1"/>
</dbReference>
<evidence type="ECO:0000256" key="8">
    <source>
        <dbReference type="PROSITE-ProRule" id="PRU01360"/>
    </source>
</evidence>
<name>E6K458_9BACT</name>
<feature type="chain" id="PRO_5003205204" evidence="10">
    <location>
        <begin position="43"/>
        <end position="1090"/>
    </location>
</feature>
<dbReference type="Pfam" id="PF00593">
    <property type="entry name" value="TonB_dep_Rec_b-barrel"/>
    <property type="match status" value="1"/>
</dbReference>
<reference evidence="13 14" key="1">
    <citation type="submission" date="2010-10" db="EMBL/GenBank/DDBJ databases">
        <authorList>
            <person name="Muzny D."/>
            <person name="Qin X."/>
            <person name="Deng J."/>
            <person name="Jiang H."/>
            <person name="Liu Y."/>
            <person name="Qu J."/>
            <person name="Song X.-Z."/>
            <person name="Zhang L."/>
            <person name="Thornton R."/>
            <person name="Coyle M."/>
            <person name="Francisco L."/>
            <person name="Jackson L."/>
            <person name="Javaid M."/>
            <person name="Korchina V."/>
            <person name="Kovar C."/>
            <person name="Mata R."/>
            <person name="Mathew T."/>
            <person name="Ngo R."/>
            <person name="Nguyen L."/>
            <person name="Nguyen N."/>
            <person name="Okwuonu G."/>
            <person name="Ongeri F."/>
            <person name="Pham C."/>
            <person name="Simmons D."/>
            <person name="Wilczek-Boney K."/>
            <person name="Hale W."/>
            <person name="Jakkamsetti A."/>
            <person name="Pham P."/>
            <person name="Ruth R."/>
            <person name="San Lucas F."/>
            <person name="Warren J."/>
            <person name="Zhang J."/>
            <person name="Zhao Z."/>
            <person name="Zhou C."/>
            <person name="Zhu D."/>
            <person name="Lee S."/>
            <person name="Bess C."/>
            <person name="Blankenburg K."/>
            <person name="Forbes L."/>
            <person name="Fu Q."/>
            <person name="Gubbala S."/>
            <person name="Hirani K."/>
            <person name="Jayaseelan J.C."/>
            <person name="Lara F."/>
            <person name="Munidasa M."/>
            <person name="Palculict T."/>
            <person name="Patil S."/>
            <person name="Pu L.-L."/>
            <person name="Saada N."/>
            <person name="Tang L."/>
            <person name="Weissenberger G."/>
            <person name="Zhu Y."/>
            <person name="Hemphill L."/>
            <person name="Shang Y."/>
            <person name="Youmans B."/>
            <person name="Ayvaz T."/>
            <person name="Ross M."/>
            <person name="Santibanez J."/>
            <person name="Aqrawi P."/>
            <person name="Gross S."/>
            <person name="Joshi V."/>
            <person name="Fowler G."/>
            <person name="Nazareth L."/>
            <person name="Reid J."/>
            <person name="Worley K."/>
            <person name="Petrosino J."/>
            <person name="Highlander S."/>
            <person name="Gibbs R."/>
        </authorList>
    </citation>
    <scope>NUCLEOTIDE SEQUENCE [LARGE SCALE GENOMIC DNA]</scope>
    <source>
        <strain evidence="13 14">ATCC 33574</strain>
    </source>
</reference>
<dbReference type="FunFam" id="2.170.130.10:FF:000008">
    <property type="entry name" value="SusC/RagA family TonB-linked outer membrane protein"/>
    <property type="match status" value="1"/>
</dbReference>
<evidence type="ECO:0000259" key="11">
    <source>
        <dbReference type="Pfam" id="PF00593"/>
    </source>
</evidence>
<dbReference type="InterPro" id="IPR036942">
    <property type="entry name" value="Beta-barrel_TonB_sf"/>
</dbReference>
<feature type="domain" description="TonB-dependent receptor-like beta-barrel" evidence="11">
    <location>
        <begin position="451"/>
        <end position="797"/>
    </location>
</feature>
<dbReference type="NCBIfam" id="TIGR04057">
    <property type="entry name" value="SusC_RagA_signa"/>
    <property type="match status" value="1"/>
</dbReference>
<evidence type="ECO:0000256" key="1">
    <source>
        <dbReference type="ARBA" id="ARBA00004571"/>
    </source>
</evidence>
<evidence type="ECO:0000256" key="9">
    <source>
        <dbReference type="RuleBase" id="RU003357"/>
    </source>
</evidence>